<evidence type="ECO:0000256" key="1">
    <source>
        <dbReference type="ARBA" id="ARBA00004196"/>
    </source>
</evidence>
<dbReference type="InterPro" id="IPR013766">
    <property type="entry name" value="Thioredoxin_domain"/>
</dbReference>
<protein>
    <submittedName>
        <fullName evidence="6">Thioredoxin</fullName>
    </submittedName>
</protein>
<evidence type="ECO:0000256" key="3">
    <source>
        <dbReference type="ARBA" id="ARBA00023284"/>
    </source>
</evidence>
<sequence>MLKYLLAGITLSLALNLNAAAPEVGDMPDNYLGMTIQGDNVLLENYLGKVVIVSFWASWCAPCLQEMPVLDAIQQKVGADAMQVVAVNFKEDKKRYRKLHKVLSEASSHLIFTHDERGRIGAAYGVESLPSLFIVGKTGQVALQKVGYGESSIDSIIDVLNAELAK</sequence>
<evidence type="ECO:0000259" key="5">
    <source>
        <dbReference type="PROSITE" id="PS51352"/>
    </source>
</evidence>
<keyword evidence="4" id="KW-0732">Signal</keyword>
<feature type="chain" id="PRO_5019863211" evidence="4">
    <location>
        <begin position="20"/>
        <end position="166"/>
    </location>
</feature>
<evidence type="ECO:0000313" key="6">
    <source>
        <dbReference type="EMBL" id="VHO04494.1"/>
    </source>
</evidence>
<dbReference type="PROSITE" id="PS51352">
    <property type="entry name" value="THIOREDOXIN_2"/>
    <property type="match status" value="1"/>
</dbReference>
<comment type="subcellular location">
    <subcellularLocation>
        <location evidence="1">Cell envelope</location>
    </subcellularLocation>
</comment>
<keyword evidence="2" id="KW-0201">Cytochrome c-type biogenesis</keyword>
<organism evidence="6">
    <name type="scientific">Rheinheimera sp. BAL341</name>
    <dbReference type="NCBI Taxonomy" id="1708203"/>
    <lineage>
        <taxon>Bacteria</taxon>
        <taxon>Pseudomonadati</taxon>
        <taxon>Pseudomonadota</taxon>
        <taxon>Gammaproteobacteria</taxon>
        <taxon>Chromatiales</taxon>
        <taxon>Chromatiaceae</taxon>
        <taxon>Rheinheimera</taxon>
    </lineage>
</organism>
<evidence type="ECO:0000256" key="2">
    <source>
        <dbReference type="ARBA" id="ARBA00022748"/>
    </source>
</evidence>
<dbReference type="PANTHER" id="PTHR42852:SF17">
    <property type="entry name" value="THIOREDOXIN-LIKE PROTEIN HI_1115"/>
    <property type="match status" value="1"/>
</dbReference>
<dbReference type="GO" id="GO:0030313">
    <property type="term" value="C:cell envelope"/>
    <property type="evidence" value="ECO:0007669"/>
    <property type="project" value="UniProtKB-SubCell"/>
</dbReference>
<dbReference type="PANTHER" id="PTHR42852">
    <property type="entry name" value="THIOL:DISULFIDE INTERCHANGE PROTEIN DSBE"/>
    <property type="match status" value="1"/>
</dbReference>
<dbReference type="Pfam" id="PF08534">
    <property type="entry name" value="Redoxin"/>
    <property type="match status" value="1"/>
</dbReference>
<reference evidence="6" key="1">
    <citation type="submission" date="2019-04" db="EMBL/GenBank/DDBJ databases">
        <authorList>
            <person name="Brambilla D."/>
        </authorList>
    </citation>
    <scope>NUCLEOTIDE SEQUENCE</scope>
    <source>
        <strain evidence="6">BAL1</strain>
    </source>
</reference>
<feature type="signal peptide" evidence="4">
    <location>
        <begin position="1"/>
        <end position="19"/>
    </location>
</feature>
<dbReference type="InterPro" id="IPR013740">
    <property type="entry name" value="Redoxin"/>
</dbReference>
<dbReference type="GO" id="GO:0015036">
    <property type="term" value="F:disulfide oxidoreductase activity"/>
    <property type="evidence" value="ECO:0007669"/>
    <property type="project" value="UniProtKB-ARBA"/>
</dbReference>
<accession>A0A486XQC3</accession>
<dbReference type="Gene3D" id="3.40.30.10">
    <property type="entry name" value="Glutaredoxin"/>
    <property type="match status" value="1"/>
</dbReference>
<dbReference type="InterPro" id="IPR036249">
    <property type="entry name" value="Thioredoxin-like_sf"/>
</dbReference>
<dbReference type="GO" id="GO:0017004">
    <property type="term" value="P:cytochrome complex assembly"/>
    <property type="evidence" value="ECO:0007669"/>
    <property type="project" value="UniProtKB-KW"/>
</dbReference>
<dbReference type="EMBL" id="CAAJGR010000104">
    <property type="protein sequence ID" value="VHO04494.1"/>
    <property type="molecule type" value="Genomic_DNA"/>
</dbReference>
<name>A0A486XQC3_9GAMM</name>
<dbReference type="SUPFAM" id="SSF52833">
    <property type="entry name" value="Thioredoxin-like"/>
    <property type="match status" value="1"/>
</dbReference>
<proteinExistence type="predicted"/>
<dbReference type="InterPro" id="IPR017937">
    <property type="entry name" value="Thioredoxin_CS"/>
</dbReference>
<dbReference type="PROSITE" id="PS00194">
    <property type="entry name" value="THIOREDOXIN_1"/>
    <property type="match status" value="1"/>
</dbReference>
<dbReference type="CDD" id="cd02966">
    <property type="entry name" value="TlpA_like_family"/>
    <property type="match status" value="1"/>
</dbReference>
<gene>
    <name evidence="6" type="ORF">BAL341_1919</name>
</gene>
<keyword evidence="3" id="KW-0676">Redox-active center</keyword>
<dbReference type="AlphaFoldDB" id="A0A486XQC3"/>
<dbReference type="InterPro" id="IPR050553">
    <property type="entry name" value="Thioredoxin_ResA/DsbE_sf"/>
</dbReference>
<evidence type="ECO:0000256" key="4">
    <source>
        <dbReference type="SAM" id="SignalP"/>
    </source>
</evidence>
<feature type="domain" description="Thioredoxin" evidence="5">
    <location>
        <begin position="21"/>
        <end position="165"/>
    </location>
</feature>